<dbReference type="SUPFAM" id="SSF161098">
    <property type="entry name" value="MetI-like"/>
    <property type="match status" value="1"/>
</dbReference>
<dbReference type="Gene3D" id="1.10.3720.10">
    <property type="entry name" value="MetI-like"/>
    <property type="match status" value="1"/>
</dbReference>
<evidence type="ECO:0000313" key="10">
    <source>
        <dbReference type="Proteomes" id="UP000318297"/>
    </source>
</evidence>
<dbReference type="AlphaFoldDB" id="A0A561E6M2"/>
<reference evidence="9 10" key="1">
    <citation type="submission" date="2019-06" db="EMBL/GenBank/DDBJ databases">
        <title>Sequencing the genomes of 1000 actinobacteria strains.</title>
        <authorList>
            <person name="Klenk H.-P."/>
        </authorList>
    </citation>
    <scope>NUCLEOTIDE SEQUENCE [LARGE SCALE GENOMIC DNA]</scope>
    <source>
        <strain evidence="9 10">DSM 19560</strain>
    </source>
</reference>
<keyword evidence="5 7" id="KW-1133">Transmembrane helix</keyword>
<comment type="similarity">
    <text evidence="7">Belongs to the binding-protein-dependent transport system permease family.</text>
</comment>
<evidence type="ECO:0000256" key="5">
    <source>
        <dbReference type="ARBA" id="ARBA00022989"/>
    </source>
</evidence>
<feature type="transmembrane region" description="Helical" evidence="7">
    <location>
        <begin position="111"/>
        <end position="132"/>
    </location>
</feature>
<dbReference type="GO" id="GO:0005886">
    <property type="term" value="C:plasma membrane"/>
    <property type="evidence" value="ECO:0007669"/>
    <property type="project" value="UniProtKB-SubCell"/>
</dbReference>
<evidence type="ECO:0000256" key="3">
    <source>
        <dbReference type="ARBA" id="ARBA00022475"/>
    </source>
</evidence>
<evidence type="ECO:0000256" key="4">
    <source>
        <dbReference type="ARBA" id="ARBA00022692"/>
    </source>
</evidence>
<dbReference type="EMBL" id="VIVQ01000001">
    <property type="protein sequence ID" value="TWE11251.1"/>
    <property type="molecule type" value="Genomic_DNA"/>
</dbReference>
<comment type="caution">
    <text evidence="9">The sequence shown here is derived from an EMBL/GenBank/DDBJ whole genome shotgun (WGS) entry which is preliminary data.</text>
</comment>
<evidence type="ECO:0000256" key="7">
    <source>
        <dbReference type="RuleBase" id="RU363032"/>
    </source>
</evidence>
<dbReference type="GO" id="GO:0055085">
    <property type="term" value="P:transmembrane transport"/>
    <property type="evidence" value="ECO:0007669"/>
    <property type="project" value="InterPro"/>
</dbReference>
<keyword evidence="6 7" id="KW-0472">Membrane</keyword>
<feature type="transmembrane region" description="Helical" evidence="7">
    <location>
        <begin position="17"/>
        <end position="39"/>
    </location>
</feature>
<gene>
    <name evidence="9" type="ORF">BKA23_0013</name>
</gene>
<feature type="transmembrane region" description="Helical" evidence="7">
    <location>
        <begin position="272"/>
        <end position="290"/>
    </location>
</feature>
<sequence length="300" mass="32667">MSTNVPRANPLRRFTPLLWVGPAAALIIGVVIWPVVVMATTSTLNISPDGFNLGSAGLGNYRELFQEIALPGVLMRTAVWVVGVVVVTMVVSLLLAQLFNQAFPGRRVARWALIAPWGASVMMTSLIFRWALNAQNGVVNVILHDLGLVNLGTDQADWLGRPVAAFVWMMAVAVFVSLPFSTYAILAGLQTMDSAVYEAARVDGASPWRIYRSITLPLLRPALIVATLINVINVFNSFPIIWEMTRGGPGYSTSTTTTFMFILKQSYIGESAALSVINFAIVVIVALVFLKVAKWKDQVD</sequence>
<proteinExistence type="inferred from homology"/>
<dbReference type="RefSeq" id="WP_211841545.1">
    <property type="nucleotide sequence ID" value="NZ_VIVQ01000001.1"/>
</dbReference>
<feature type="transmembrane region" description="Helical" evidence="7">
    <location>
        <begin position="78"/>
        <end position="99"/>
    </location>
</feature>
<keyword evidence="3" id="KW-1003">Cell membrane</keyword>
<organism evidence="9 10">
    <name type="scientific">Rudaeicoccus suwonensis</name>
    <dbReference type="NCBI Taxonomy" id="657409"/>
    <lineage>
        <taxon>Bacteria</taxon>
        <taxon>Bacillati</taxon>
        <taxon>Actinomycetota</taxon>
        <taxon>Actinomycetes</taxon>
        <taxon>Micrococcales</taxon>
        <taxon>Dermacoccaceae</taxon>
        <taxon>Rudaeicoccus</taxon>
    </lineage>
</organism>
<keyword evidence="10" id="KW-1185">Reference proteome</keyword>
<dbReference type="InterPro" id="IPR000515">
    <property type="entry name" value="MetI-like"/>
</dbReference>
<dbReference type="InterPro" id="IPR035906">
    <property type="entry name" value="MetI-like_sf"/>
</dbReference>
<evidence type="ECO:0000256" key="2">
    <source>
        <dbReference type="ARBA" id="ARBA00022448"/>
    </source>
</evidence>
<keyword evidence="4 7" id="KW-0812">Transmembrane</keyword>
<accession>A0A561E6M2</accession>
<evidence type="ECO:0000259" key="8">
    <source>
        <dbReference type="PROSITE" id="PS50928"/>
    </source>
</evidence>
<evidence type="ECO:0000256" key="1">
    <source>
        <dbReference type="ARBA" id="ARBA00004651"/>
    </source>
</evidence>
<protein>
    <submittedName>
        <fullName evidence="9">Carbohydrate ABC transporter membrane protein 1 (CUT1 family)</fullName>
    </submittedName>
</protein>
<comment type="subcellular location">
    <subcellularLocation>
        <location evidence="1 7">Cell membrane</location>
        <topology evidence="1 7">Multi-pass membrane protein</topology>
    </subcellularLocation>
</comment>
<name>A0A561E6M2_9MICO</name>
<dbReference type="Pfam" id="PF00528">
    <property type="entry name" value="BPD_transp_1"/>
    <property type="match status" value="1"/>
</dbReference>
<dbReference type="InterPro" id="IPR051393">
    <property type="entry name" value="ABC_transporter_permease"/>
</dbReference>
<feature type="domain" description="ABC transmembrane type-1" evidence="8">
    <location>
        <begin position="74"/>
        <end position="289"/>
    </location>
</feature>
<dbReference type="Proteomes" id="UP000318297">
    <property type="component" value="Unassembled WGS sequence"/>
</dbReference>
<dbReference type="PANTHER" id="PTHR30193:SF37">
    <property type="entry name" value="INNER MEMBRANE ABC TRANSPORTER PERMEASE PROTEIN YCJO"/>
    <property type="match status" value="1"/>
</dbReference>
<feature type="transmembrane region" description="Helical" evidence="7">
    <location>
        <begin position="218"/>
        <end position="242"/>
    </location>
</feature>
<dbReference type="PANTHER" id="PTHR30193">
    <property type="entry name" value="ABC TRANSPORTER PERMEASE PROTEIN"/>
    <property type="match status" value="1"/>
</dbReference>
<keyword evidence="2 7" id="KW-0813">Transport</keyword>
<dbReference type="CDD" id="cd06261">
    <property type="entry name" value="TM_PBP2"/>
    <property type="match status" value="1"/>
</dbReference>
<evidence type="ECO:0000256" key="6">
    <source>
        <dbReference type="ARBA" id="ARBA00023136"/>
    </source>
</evidence>
<evidence type="ECO:0000313" key="9">
    <source>
        <dbReference type="EMBL" id="TWE11251.1"/>
    </source>
</evidence>
<feature type="transmembrane region" description="Helical" evidence="7">
    <location>
        <begin position="165"/>
        <end position="186"/>
    </location>
</feature>
<dbReference type="PROSITE" id="PS50928">
    <property type="entry name" value="ABC_TM1"/>
    <property type="match status" value="1"/>
</dbReference>